<keyword evidence="2" id="KW-1185">Reference proteome</keyword>
<dbReference type="PANTHER" id="PTHR43883:SF1">
    <property type="entry name" value="GLUCONOKINASE"/>
    <property type="match status" value="1"/>
</dbReference>
<dbReference type="EMBL" id="FNZQ01000005">
    <property type="protein sequence ID" value="SEL41422.1"/>
    <property type="molecule type" value="Genomic_DNA"/>
</dbReference>
<dbReference type="InterPro" id="IPR011009">
    <property type="entry name" value="Kinase-like_dom_sf"/>
</dbReference>
<protein>
    <submittedName>
        <fullName evidence="1">Uncharacterized protein</fullName>
    </submittedName>
</protein>
<name>A0A1H7Q083_9RHOB</name>
<accession>A0A1H7Q083</accession>
<dbReference type="InterPro" id="IPR052732">
    <property type="entry name" value="Cell-binding_unc_protein"/>
</dbReference>
<evidence type="ECO:0000313" key="1">
    <source>
        <dbReference type="EMBL" id="SEL41422.1"/>
    </source>
</evidence>
<dbReference type="SUPFAM" id="SSF56112">
    <property type="entry name" value="Protein kinase-like (PK-like)"/>
    <property type="match status" value="1"/>
</dbReference>
<dbReference type="PANTHER" id="PTHR43883">
    <property type="entry name" value="SLR0207 PROTEIN"/>
    <property type="match status" value="1"/>
</dbReference>
<dbReference type="STRING" id="188906.SAMN04488526_2602"/>
<dbReference type="Pfam" id="PF13671">
    <property type="entry name" value="AAA_33"/>
    <property type="match status" value="1"/>
</dbReference>
<dbReference type="AlphaFoldDB" id="A0A1H7Q083"/>
<proteinExistence type="predicted"/>
<dbReference type="InterPro" id="IPR027417">
    <property type="entry name" value="P-loop_NTPase"/>
</dbReference>
<reference evidence="1 2" key="1">
    <citation type="submission" date="2016-10" db="EMBL/GenBank/DDBJ databases">
        <authorList>
            <person name="de Groot N.N."/>
        </authorList>
    </citation>
    <scope>NUCLEOTIDE SEQUENCE [LARGE SCALE GENOMIC DNA]</scope>
    <source>
        <strain evidence="1 2">DSM 14858</strain>
    </source>
</reference>
<gene>
    <name evidence="1" type="ORF">SAMN04488526_2602</name>
</gene>
<organism evidence="1 2">
    <name type="scientific">Jannaschia helgolandensis</name>
    <dbReference type="NCBI Taxonomy" id="188906"/>
    <lineage>
        <taxon>Bacteria</taxon>
        <taxon>Pseudomonadati</taxon>
        <taxon>Pseudomonadota</taxon>
        <taxon>Alphaproteobacteria</taxon>
        <taxon>Rhodobacterales</taxon>
        <taxon>Roseobacteraceae</taxon>
        <taxon>Jannaschia</taxon>
    </lineage>
</organism>
<dbReference type="Proteomes" id="UP000199283">
    <property type="component" value="Unassembled WGS sequence"/>
</dbReference>
<sequence>MGKNRQKSHVKTSGSAAQAEVIRFLESGAGFGGSTQRIDTHGAIIFLTGDRALKIKRAVKYDYMDLSTVAKRHTLLDRELELNKSTAPSIYRSVMPIVRRKDGTLALDGPGDVLEWVLVMNCFPAKAELAHIADDCGIDDALALKIGASIARYHTASPVRNLDGAALIEEIIDELERVFRSMGEAINVEASDFIARSRKVWSDLSVILHQRSRNGHIRRCHGDLHLRNIVVIGGVPTPFDALEFDERLGTCDTLYDLAFLLMDLDHRGMGHPANLVLNAYFSEACSDLTDAGLSLLPLYLSIRAAIRTMVDVQTAAVAADGIEMMGEARAYLMQAMDYLDPKPTVLLAIGGYSGTGKSTVARAIAHKIGAAPGAMHIRSDVARKTLLHHDPLTHLGAEGYTPEVTARTYDAIRHQARIVLEQGHSVILDAVHGNADARRAAEDIATDAGCDFVGIWLESKTATRLARISTRGPDASDADSTVVIRQAGADPGAMQWHRIDTDRSLEEALSAVSMTLNPHKITDKQTLGESDVG</sequence>
<dbReference type="OrthoDB" id="9810277at2"/>
<dbReference type="SUPFAM" id="SSF52540">
    <property type="entry name" value="P-loop containing nucleoside triphosphate hydrolases"/>
    <property type="match status" value="1"/>
</dbReference>
<dbReference type="Gene3D" id="3.40.50.300">
    <property type="entry name" value="P-loop containing nucleotide triphosphate hydrolases"/>
    <property type="match status" value="1"/>
</dbReference>
<evidence type="ECO:0000313" key="2">
    <source>
        <dbReference type="Proteomes" id="UP000199283"/>
    </source>
</evidence>